<proteinExistence type="predicted"/>
<evidence type="ECO:0000256" key="1">
    <source>
        <dbReference type="SAM" id="Phobius"/>
    </source>
</evidence>
<dbReference type="AlphaFoldDB" id="A0A0E9VFP0"/>
<keyword evidence="1" id="KW-0812">Transmembrane</keyword>
<reference evidence="2" key="2">
    <citation type="journal article" date="2015" name="Fish Shellfish Immunol.">
        <title>Early steps in the European eel (Anguilla anguilla)-Vibrio vulnificus interaction in the gills: Role of the RtxA13 toxin.</title>
        <authorList>
            <person name="Callol A."/>
            <person name="Pajuelo D."/>
            <person name="Ebbesson L."/>
            <person name="Teles M."/>
            <person name="MacKenzie S."/>
            <person name="Amaro C."/>
        </authorList>
    </citation>
    <scope>NUCLEOTIDE SEQUENCE</scope>
</reference>
<evidence type="ECO:0000313" key="2">
    <source>
        <dbReference type="EMBL" id="JAH76245.1"/>
    </source>
</evidence>
<sequence>MTECENIYLYKSLIVCSYLFMCAVTLLK</sequence>
<name>A0A0E9VFP0_ANGAN</name>
<protein>
    <submittedName>
        <fullName evidence="2">Uncharacterized protein</fullName>
    </submittedName>
</protein>
<reference evidence="2" key="1">
    <citation type="submission" date="2014-11" db="EMBL/GenBank/DDBJ databases">
        <authorList>
            <person name="Amaro Gonzalez C."/>
        </authorList>
    </citation>
    <scope>NUCLEOTIDE SEQUENCE</scope>
</reference>
<organism evidence="2">
    <name type="scientific">Anguilla anguilla</name>
    <name type="common">European freshwater eel</name>
    <name type="synonym">Muraena anguilla</name>
    <dbReference type="NCBI Taxonomy" id="7936"/>
    <lineage>
        <taxon>Eukaryota</taxon>
        <taxon>Metazoa</taxon>
        <taxon>Chordata</taxon>
        <taxon>Craniata</taxon>
        <taxon>Vertebrata</taxon>
        <taxon>Euteleostomi</taxon>
        <taxon>Actinopterygii</taxon>
        <taxon>Neopterygii</taxon>
        <taxon>Teleostei</taxon>
        <taxon>Anguilliformes</taxon>
        <taxon>Anguillidae</taxon>
        <taxon>Anguilla</taxon>
    </lineage>
</organism>
<accession>A0A0E9VFP0</accession>
<feature type="transmembrane region" description="Helical" evidence="1">
    <location>
        <begin position="7"/>
        <end position="27"/>
    </location>
</feature>
<dbReference type="EMBL" id="GBXM01032332">
    <property type="protein sequence ID" value="JAH76245.1"/>
    <property type="molecule type" value="Transcribed_RNA"/>
</dbReference>
<keyword evidence="1" id="KW-1133">Transmembrane helix</keyword>
<keyword evidence="1" id="KW-0472">Membrane</keyword>